<accession>A0A5B6X101</accession>
<dbReference type="OrthoDB" id="786061at2759"/>
<comment type="caution">
    <text evidence="1">The sequence shown here is derived from an EMBL/GenBank/DDBJ whole genome shotgun (WGS) entry which is preliminary data.</text>
</comment>
<reference evidence="2" key="1">
    <citation type="journal article" date="2019" name="Plant Biotechnol. J.">
        <title>Genome sequencing of the Australian wild diploid species Gossypium australe highlights disease resistance and delayed gland morphogenesis.</title>
        <authorList>
            <person name="Cai Y."/>
            <person name="Cai X."/>
            <person name="Wang Q."/>
            <person name="Wang P."/>
            <person name="Zhang Y."/>
            <person name="Cai C."/>
            <person name="Xu Y."/>
            <person name="Wang K."/>
            <person name="Zhou Z."/>
            <person name="Wang C."/>
            <person name="Geng S."/>
            <person name="Li B."/>
            <person name="Dong Q."/>
            <person name="Hou Y."/>
            <person name="Wang H."/>
            <person name="Ai P."/>
            <person name="Liu Z."/>
            <person name="Yi F."/>
            <person name="Sun M."/>
            <person name="An G."/>
            <person name="Cheng J."/>
            <person name="Zhang Y."/>
            <person name="Shi Q."/>
            <person name="Xie Y."/>
            <person name="Shi X."/>
            <person name="Chang Y."/>
            <person name="Huang F."/>
            <person name="Chen Y."/>
            <person name="Hong S."/>
            <person name="Mi L."/>
            <person name="Sun Q."/>
            <person name="Zhang L."/>
            <person name="Zhou B."/>
            <person name="Peng R."/>
            <person name="Zhang X."/>
            <person name="Liu F."/>
        </authorList>
    </citation>
    <scope>NUCLEOTIDE SEQUENCE [LARGE SCALE GENOMIC DNA]</scope>
    <source>
        <strain evidence="2">cv. PA1801</strain>
    </source>
</reference>
<dbReference type="EMBL" id="SMMG02000001">
    <property type="protein sequence ID" value="KAA3487919.1"/>
    <property type="molecule type" value="Genomic_DNA"/>
</dbReference>
<evidence type="ECO:0000313" key="1">
    <source>
        <dbReference type="EMBL" id="KAA3487919.1"/>
    </source>
</evidence>
<dbReference type="Proteomes" id="UP000325315">
    <property type="component" value="Unassembled WGS sequence"/>
</dbReference>
<proteinExistence type="predicted"/>
<protein>
    <submittedName>
        <fullName evidence="1">RNA-directed DNA polymerase (Reverse transcriptase), Ribonuclease H</fullName>
    </submittedName>
</protein>
<name>A0A5B6X101_9ROSI</name>
<organism evidence="1 2">
    <name type="scientific">Gossypium australe</name>
    <dbReference type="NCBI Taxonomy" id="47621"/>
    <lineage>
        <taxon>Eukaryota</taxon>
        <taxon>Viridiplantae</taxon>
        <taxon>Streptophyta</taxon>
        <taxon>Embryophyta</taxon>
        <taxon>Tracheophyta</taxon>
        <taxon>Spermatophyta</taxon>
        <taxon>Magnoliopsida</taxon>
        <taxon>eudicotyledons</taxon>
        <taxon>Gunneridae</taxon>
        <taxon>Pentapetalae</taxon>
        <taxon>rosids</taxon>
        <taxon>malvids</taxon>
        <taxon>Malvales</taxon>
        <taxon>Malvaceae</taxon>
        <taxon>Malvoideae</taxon>
        <taxon>Gossypium</taxon>
    </lineage>
</organism>
<evidence type="ECO:0000313" key="2">
    <source>
        <dbReference type="Proteomes" id="UP000325315"/>
    </source>
</evidence>
<keyword evidence="1" id="KW-0695">RNA-directed DNA polymerase</keyword>
<keyword evidence="2" id="KW-1185">Reference proteome</keyword>
<sequence length="69" mass="8225">MMRVYDKRVRPRKFHDEDIVLKKNIPIQKTSEENGCRIGKDLITLILTEMDGRNLRNPMNSNSVKRYFT</sequence>
<dbReference type="GO" id="GO:0003964">
    <property type="term" value="F:RNA-directed DNA polymerase activity"/>
    <property type="evidence" value="ECO:0007669"/>
    <property type="project" value="UniProtKB-KW"/>
</dbReference>
<keyword evidence="1" id="KW-0808">Transferase</keyword>
<dbReference type="AlphaFoldDB" id="A0A5B6X101"/>
<gene>
    <name evidence="1" type="ORF">EPI10_031713</name>
</gene>
<keyword evidence="1" id="KW-0548">Nucleotidyltransferase</keyword>